<dbReference type="SUPFAM" id="SSF54211">
    <property type="entry name" value="Ribosomal protein S5 domain 2-like"/>
    <property type="match status" value="1"/>
</dbReference>
<proteinExistence type="inferred from homology"/>
<organism evidence="12 13">
    <name type="scientific">Lentinus brumalis</name>
    <dbReference type="NCBI Taxonomy" id="2498619"/>
    <lineage>
        <taxon>Eukaryota</taxon>
        <taxon>Fungi</taxon>
        <taxon>Dikarya</taxon>
        <taxon>Basidiomycota</taxon>
        <taxon>Agaricomycotina</taxon>
        <taxon>Agaricomycetes</taxon>
        <taxon>Polyporales</taxon>
        <taxon>Polyporaceae</taxon>
        <taxon>Lentinus</taxon>
    </lineage>
</organism>
<dbReference type="GO" id="GO:0034473">
    <property type="term" value="P:U1 snRNA 3'-end processing"/>
    <property type="evidence" value="ECO:0007669"/>
    <property type="project" value="TreeGrafter"/>
</dbReference>
<evidence type="ECO:0000256" key="2">
    <source>
        <dbReference type="ARBA" id="ARBA00004604"/>
    </source>
</evidence>
<evidence type="ECO:0000256" key="1">
    <source>
        <dbReference type="ARBA" id="ARBA00004496"/>
    </source>
</evidence>
<dbReference type="PANTHER" id="PTHR11097:SF9">
    <property type="entry name" value="EXOSOME COMPLEX COMPONENT RRP43"/>
    <property type="match status" value="1"/>
</dbReference>
<dbReference type="InterPro" id="IPR036345">
    <property type="entry name" value="ExoRNase_PH_dom2_sf"/>
</dbReference>
<evidence type="ECO:0000259" key="11">
    <source>
        <dbReference type="Pfam" id="PF03725"/>
    </source>
</evidence>
<dbReference type="FunFam" id="3.30.230.70:FF:000017">
    <property type="entry name" value="Exosome complex component Rrp42"/>
    <property type="match status" value="1"/>
</dbReference>
<evidence type="ECO:0000259" key="10">
    <source>
        <dbReference type="Pfam" id="PF01138"/>
    </source>
</evidence>
<gene>
    <name evidence="12" type="ORF">OH76DRAFT_1523910</name>
</gene>
<evidence type="ECO:0000256" key="6">
    <source>
        <dbReference type="ARBA" id="ARBA00022835"/>
    </source>
</evidence>
<dbReference type="GO" id="GO:0016075">
    <property type="term" value="P:rRNA catabolic process"/>
    <property type="evidence" value="ECO:0007669"/>
    <property type="project" value="TreeGrafter"/>
</dbReference>
<evidence type="ECO:0000256" key="9">
    <source>
        <dbReference type="ARBA" id="ARBA00030617"/>
    </source>
</evidence>
<dbReference type="GO" id="GO:0000467">
    <property type="term" value="P:exonucleolytic trimming to generate mature 3'-end of 5.8S rRNA from tricistronic rRNA transcript (SSU-rRNA, 5.8S rRNA, LSU-rRNA)"/>
    <property type="evidence" value="ECO:0007669"/>
    <property type="project" value="TreeGrafter"/>
</dbReference>
<dbReference type="Proteomes" id="UP000256964">
    <property type="component" value="Unassembled WGS sequence"/>
</dbReference>
<dbReference type="PANTHER" id="PTHR11097">
    <property type="entry name" value="EXOSOME COMPLEX EXONUCLEASE RIBOSOMAL RNA PROCESSING PROTEIN"/>
    <property type="match status" value="1"/>
</dbReference>
<dbReference type="InterPro" id="IPR015847">
    <property type="entry name" value="ExoRNase_PH_dom2"/>
</dbReference>
<dbReference type="Gene3D" id="3.30.230.70">
    <property type="entry name" value="GHMP Kinase, N-terminal domain"/>
    <property type="match status" value="1"/>
</dbReference>
<sequence length="292" mass="31307">MAAAAASATPSGSNSAEQDALKALTFQRLHPRTYLERFLAENVRPDGRYFDEWRDISVNVGSISTADGSALVRLGSTTVVCGVKAEIAEPELDRPKDGFLVPNLDLPAICSPKFKPGPPTDEAQVLSDRLNEVLVSSGVVPTSSLCIEPGKAVWVLYVDATCINYDGNAFDATLLAMVAALKNTTLPKATYDEDRHRTVCSRKIREPLQIGRLPTSYSFGIFDGTHVLADPTSFEEPLLDTTVSVVVDNNGGLISVMQLGLGIVGGDDVLSKCIDAAKDCWDKGRRDVYGAS</sequence>
<dbReference type="OrthoDB" id="45882at2759"/>
<dbReference type="GO" id="GO:0034476">
    <property type="term" value="P:U5 snRNA 3'-end processing"/>
    <property type="evidence" value="ECO:0007669"/>
    <property type="project" value="TreeGrafter"/>
</dbReference>
<dbReference type="Pfam" id="PF03725">
    <property type="entry name" value="RNase_PH_C"/>
    <property type="match status" value="1"/>
</dbReference>
<evidence type="ECO:0000256" key="3">
    <source>
        <dbReference type="ARBA" id="ARBA00006678"/>
    </source>
</evidence>
<dbReference type="GO" id="GO:0035925">
    <property type="term" value="F:mRNA 3'-UTR AU-rich region binding"/>
    <property type="evidence" value="ECO:0007669"/>
    <property type="project" value="TreeGrafter"/>
</dbReference>
<evidence type="ECO:0000313" key="13">
    <source>
        <dbReference type="Proteomes" id="UP000256964"/>
    </source>
</evidence>
<protein>
    <recommendedName>
        <fullName evidence="9">Ribosomal RNA-processing protein 43</fullName>
    </recommendedName>
</protein>
<dbReference type="EMBL" id="KZ857382">
    <property type="protein sequence ID" value="RDX55316.1"/>
    <property type="molecule type" value="Genomic_DNA"/>
</dbReference>
<dbReference type="AlphaFoldDB" id="A0A371DRY2"/>
<dbReference type="InterPro" id="IPR027408">
    <property type="entry name" value="PNPase/RNase_PH_dom_sf"/>
</dbReference>
<keyword evidence="8" id="KW-0539">Nucleus</keyword>
<dbReference type="GO" id="GO:0071035">
    <property type="term" value="P:nuclear polyadenylation-dependent rRNA catabolic process"/>
    <property type="evidence" value="ECO:0007669"/>
    <property type="project" value="TreeGrafter"/>
</dbReference>
<keyword evidence="13" id="KW-1185">Reference proteome</keyword>
<comment type="subcellular location">
    <subcellularLocation>
        <location evidence="1">Cytoplasm</location>
    </subcellularLocation>
    <subcellularLocation>
        <location evidence="2">Nucleus</location>
        <location evidence="2">Nucleolus</location>
    </subcellularLocation>
</comment>
<keyword evidence="4" id="KW-0963">Cytoplasm</keyword>
<dbReference type="Pfam" id="PF01138">
    <property type="entry name" value="RNase_PH"/>
    <property type="match status" value="1"/>
</dbReference>
<evidence type="ECO:0000256" key="7">
    <source>
        <dbReference type="ARBA" id="ARBA00022884"/>
    </source>
</evidence>
<evidence type="ECO:0000256" key="8">
    <source>
        <dbReference type="ARBA" id="ARBA00023242"/>
    </source>
</evidence>
<dbReference type="SUPFAM" id="SSF55666">
    <property type="entry name" value="Ribonuclease PH domain 2-like"/>
    <property type="match status" value="1"/>
</dbReference>
<dbReference type="GO" id="GO:0034475">
    <property type="term" value="P:U4 snRNA 3'-end processing"/>
    <property type="evidence" value="ECO:0007669"/>
    <property type="project" value="TreeGrafter"/>
</dbReference>
<dbReference type="CDD" id="cd11369">
    <property type="entry name" value="RNase_PH_RRP43"/>
    <property type="match status" value="1"/>
</dbReference>
<dbReference type="GO" id="GO:0071028">
    <property type="term" value="P:nuclear mRNA surveillance"/>
    <property type="evidence" value="ECO:0007669"/>
    <property type="project" value="TreeGrafter"/>
</dbReference>
<dbReference type="InterPro" id="IPR020568">
    <property type="entry name" value="Ribosomal_Su5_D2-typ_SF"/>
</dbReference>
<feature type="domain" description="Exoribonuclease phosphorolytic" evidence="11">
    <location>
        <begin position="214"/>
        <end position="279"/>
    </location>
</feature>
<dbReference type="STRING" id="139420.A0A371DRY2"/>
<comment type="similarity">
    <text evidence="3">Belongs to the RNase PH family.</text>
</comment>
<dbReference type="GO" id="GO:0005730">
    <property type="term" value="C:nucleolus"/>
    <property type="evidence" value="ECO:0007669"/>
    <property type="project" value="UniProtKB-SubCell"/>
</dbReference>
<dbReference type="GO" id="GO:0071038">
    <property type="term" value="P:TRAMP-dependent tRNA surveillance pathway"/>
    <property type="evidence" value="ECO:0007669"/>
    <property type="project" value="TreeGrafter"/>
</dbReference>
<dbReference type="GO" id="GO:0000176">
    <property type="term" value="C:nuclear exosome (RNase complex)"/>
    <property type="evidence" value="ECO:0007669"/>
    <property type="project" value="TreeGrafter"/>
</dbReference>
<evidence type="ECO:0000313" key="12">
    <source>
        <dbReference type="EMBL" id="RDX55316.1"/>
    </source>
</evidence>
<reference evidence="12 13" key="1">
    <citation type="journal article" date="2018" name="Biotechnol. Biofuels">
        <title>Integrative visual omics of the white-rot fungus Polyporus brumalis exposes the biotechnological potential of its oxidative enzymes for delignifying raw plant biomass.</title>
        <authorList>
            <person name="Miyauchi S."/>
            <person name="Rancon A."/>
            <person name="Drula E."/>
            <person name="Hage H."/>
            <person name="Chaduli D."/>
            <person name="Favel A."/>
            <person name="Grisel S."/>
            <person name="Henrissat B."/>
            <person name="Herpoel-Gimbert I."/>
            <person name="Ruiz-Duenas F.J."/>
            <person name="Chevret D."/>
            <person name="Hainaut M."/>
            <person name="Lin J."/>
            <person name="Wang M."/>
            <person name="Pangilinan J."/>
            <person name="Lipzen A."/>
            <person name="Lesage-Meessen L."/>
            <person name="Navarro D."/>
            <person name="Riley R."/>
            <person name="Grigoriev I.V."/>
            <person name="Zhou S."/>
            <person name="Raouche S."/>
            <person name="Rosso M.N."/>
        </authorList>
    </citation>
    <scope>NUCLEOTIDE SEQUENCE [LARGE SCALE GENOMIC DNA]</scope>
    <source>
        <strain evidence="12 13">BRFM 1820</strain>
    </source>
</reference>
<dbReference type="InterPro" id="IPR050590">
    <property type="entry name" value="Exosome_comp_Rrp42_subfam"/>
</dbReference>
<accession>A0A371DRY2</accession>
<evidence type="ECO:0000256" key="5">
    <source>
        <dbReference type="ARBA" id="ARBA00022552"/>
    </source>
</evidence>
<keyword evidence="5" id="KW-0698">rRNA processing</keyword>
<dbReference type="InterPro" id="IPR033196">
    <property type="entry name" value="Rrp43"/>
</dbReference>
<dbReference type="InterPro" id="IPR001247">
    <property type="entry name" value="ExoRNase_PH_dom1"/>
</dbReference>
<keyword evidence="7" id="KW-0694">RNA-binding</keyword>
<evidence type="ECO:0000256" key="4">
    <source>
        <dbReference type="ARBA" id="ARBA00022490"/>
    </source>
</evidence>
<dbReference type="GO" id="GO:0000177">
    <property type="term" value="C:cytoplasmic exosome (RNase complex)"/>
    <property type="evidence" value="ECO:0007669"/>
    <property type="project" value="TreeGrafter"/>
</dbReference>
<name>A0A371DRY2_9APHY</name>
<keyword evidence="6" id="KW-0271">Exosome</keyword>
<feature type="domain" description="Exoribonuclease phosphorolytic" evidence="10">
    <location>
        <begin position="52"/>
        <end position="187"/>
    </location>
</feature>